<dbReference type="EMBL" id="AP031573">
    <property type="protein sequence ID" value="BFM41782.1"/>
    <property type="molecule type" value="Genomic_DNA"/>
</dbReference>
<sequence>MCLSSFESKKNRNDFYSKTSLQELDYFLKCKWPLQNNDSRFNESKKELDDRGKKINRISINQFKIENYGFKKIKIRRA</sequence>
<gene>
    <name evidence="1" type="ORF">CFS9_04230</name>
</gene>
<organism evidence="1">
    <name type="scientific">Flavobacterium sp. CFS9</name>
    <dbReference type="NCBI Taxonomy" id="3143118"/>
    <lineage>
        <taxon>Bacteria</taxon>
        <taxon>Pseudomonadati</taxon>
        <taxon>Bacteroidota</taxon>
        <taxon>Flavobacteriia</taxon>
        <taxon>Flavobacteriales</taxon>
        <taxon>Flavobacteriaceae</taxon>
        <taxon>Flavobacterium</taxon>
    </lineage>
</organism>
<accession>A0AAT9GX19</accession>
<name>A0AAT9GX19_9FLAO</name>
<dbReference type="AlphaFoldDB" id="A0AAT9GX19"/>
<protein>
    <submittedName>
        <fullName evidence="1">Uncharacterized protein</fullName>
    </submittedName>
</protein>
<proteinExistence type="predicted"/>
<evidence type="ECO:0000313" key="1">
    <source>
        <dbReference type="EMBL" id="BFM41782.1"/>
    </source>
</evidence>
<reference evidence="1" key="1">
    <citation type="submission" date="2024-05" db="EMBL/GenBank/DDBJ databases">
        <title>Whole-Genome Sequence of CFS9, a Potential Fish Probiotic Isolated from the Body Surface of Silurus asotus.</title>
        <authorList>
            <person name="Kojima M."/>
            <person name="Tobioka K."/>
            <person name="Yokota K."/>
            <person name="Nakatani H."/>
            <person name="Hori K."/>
            <person name="Tamaru Y."/>
            <person name="Okazaki F."/>
        </authorList>
    </citation>
    <scope>NUCLEOTIDE SEQUENCE</scope>
    <source>
        <strain evidence="1">CFS9</strain>
    </source>
</reference>